<keyword evidence="4" id="KW-0633">Potassium transport</keyword>
<keyword evidence="9" id="KW-0406">Ion transport</keyword>
<evidence type="ECO:0000313" key="15">
    <source>
        <dbReference type="Proteomes" id="UP000286773"/>
    </source>
</evidence>
<keyword evidence="5 13" id="KW-0812">Transmembrane</keyword>
<dbReference type="EMBL" id="NGKC01000010">
    <property type="protein sequence ID" value="RSU10864.1"/>
    <property type="molecule type" value="Genomic_DNA"/>
</dbReference>
<dbReference type="InterPro" id="IPR010617">
    <property type="entry name" value="TMEM175-like"/>
</dbReference>
<keyword evidence="8 13" id="KW-1133">Transmembrane helix</keyword>
<comment type="similarity">
    <text evidence="2">Belongs to the TMEM175 family.</text>
</comment>
<evidence type="ECO:0000256" key="9">
    <source>
        <dbReference type="ARBA" id="ARBA00023065"/>
    </source>
</evidence>
<dbReference type="PANTHER" id="PTHR31462">
    <property type="entry name" value="ENDOSOMAL/LYSOSOMAL POTASSIUM CHANNEL TMEM175"/>
    <property type="match status" value="1"/>
</dbReference>
<name>A0A430AS36_9ENTE</name>
<evidence type="ECO:0000256" key="13">
    <source>
        <dbReference type="SAM" id="Phobius"/>
    </source>
</evidence>
<evidence type="ECO:0000313" key="14">
    <source>
        <dbReference type="EMBL" id="RSU10864.1"/>
    </source>
</evidence>
<dbReference type="GO" id="GO:0016020">
    <property type="term" value="C:membrane"/>
    <property type="evidence" value="ECO:0007669"/>
    <property type="project" value="UniProtKB-SubCell"/>
</dbReference>
<evidence type="ECO:0008006" key="16">
    <source>
        <dbReference type="Google" id="ProtNLM"/>
    </source>
</evidence>
<evidence type="ECO:0000256" key="7">
    <source>
        <dbReference type="ARBA" id="ARBA00022958"/>
    </source>
</evidence>
<feature type="transmembrane region" description="Helical" evidence="13">
    <location>
        <begin position="147"/>
        <end position="180"/>
    </location>
</feature>
<comment type="caution">
    <text evidence="14">The sequence shown here is derived from an EMBL/GenBank/DDBJ whole genome shotgun (WGS) entry which is preliminary data.</text>
</comment>
<keyword evidence="10 13" id="KW-0472">Membrane</keyword>
<evidence type="ECO:0000256" key="1">
    <source>
        <dbReference type="ARBA" id="ARBA00004141"/>
    </source>
</evidence>
<feature type="transmembrane region" description="Helical" evidence="13">
    <location>
        <begin position="80"/>
        <end position="100"/>
    </location>
</feature>
<evidence type="ECO:0000256" key="2">
    <source>
        <dbReference type="ARBA" id="ARBA00006920"/>
    </source>
</evidence>
<dbReference type="Pfam" id="PF06736">
    <property type="entry name" value="TMEM175"/>
    <property type="match status" value="1"/>
</dbReference>
<dbReference type="AlphaFoldDB" id="A0A430AS36"/>
<evidence type="ECO:0000256" key="10">
    <source>
        <dbReference type="ARBA" id="ARBA00023136"/>
    </source>
</evidence>
<feature type="transmembrane region" description="Helical" evidence="13">
    <location>
        <begin position="7"/>
        <end position="23"/>
    </location>
</feature>
<evidence type="ECO:0000256" key="4">
    <source>
        <dbReference type="ARBA" id="ARBA00022538"/>
    </source>
</evidence>
<evidence type="ECO:0000256" key="3">
    <source>
        <dbReference type="ARBA" id="ARBA00022448"/>
    </source>
</evidence>
<accession>A0A430AS36</accession>
<dbReference type="OrthoDB" id="7626281at2"/>
<evidence type="ECO:0000256" key="5">
    <source>
        <dbReference type="ARBA" id="ARBA00022692"/>
    </source>
</evidence>
<keyword evidence="7" id="KW-0630">Potassium</keyword>
<comment type="subcellular location">
    <subcellularLocation>
        <location evidence="1">Membrane</location>
        <topology evidence="1">Multi-pass membrane protein</topology>
    </subcellularLocation>
</comment>
<evidence type="ECO:0000256" key="8">
    <source>
        <dbReference type="ARBA" id="ARBA00022989"/>
    </source>
</evidence>
<evidence type="ECO:0000256" key="6">
    <source>
        <dbReference type="ARBA" id="ARBA00022826"/>
    </source>
</evidence>
<evidence type="ECO:0000256" key="11">
    <source>
        <dbReference type="ARBA" id="ARBA00023303"/>
    </source>
</evidence>
<keyword evidence="11" id="KW-0407">Ion channel</keyword>
<reference evidence="14 15" key="1">
    <citation type="submission" date="2017-05" db="EMBL/GenBank/DDBJ databases">
        <title>Vagococcus spp. assemblies.</title>
        <authorList>
            <person name="Gulvik C.A."/>
        </authorList>
    </citation>
    <scope>NUCLEOTIDE SEQUENCE [LARGE SCALE GENOMIC DNA]</scope>
    <source>
        <strain evidence="14 15">LMG 24798</strain>
    </source>
</reference>
<comment type="catalytic activity">
    <reaction evidence="12">
        <text>K(+)(in) = K(+)(out)</text>
        <dbReference type="Rhea" id="RHEA:29463"/>
        <dbReference type="ChEBI" id="CHEBI:29103"/>
    </reaction>
</comment>
<dbReference type="RefSeq" id="WP_126814014.1">
    <property type="nucleotide sequence ID" value="NZ_NGKC01000010.1"/>
</dbReference>
<protein>
    <recommendedName>
        <fullName evidence="16">DUF1211 domain-containing membrane protein</fullName>
    </recommendedName>
</protein>
<gene>
    <name evidence="14" type="ORF">CBF27_09215</name>
</gene>
<feature type="transmembrane region" description="Helical" evidence="13">
    <location>
        <begin position="106"/>
        <end position="126"/>
    </location>
</feature>
<keyword evidence="15" id="KW-1185">Reference proteome</keyword>
<sequence length="191" mass="21634">MSEDRVAAFTDGVMAIIITILVLNLAPPDSDSIRALFSIEHKLIVYCFSFIVIAVYWNNHHHLFQLVQKVDGNVLWANNFFLFSLTLFPFSASWVSSHLFSLIPQLTYGCVILLADIAYWILLSTLKRAEKMPAAMNELFSSYHKSLISIAMNILALILGLFLNPVLVMGVNSVMILLWIIPEKRIESFLN</sequence>
<dbReference type="GO" id="GO:0005267">
    <property type="term" value="F:potassium channel activity"/>
    <property type="evidence" value="ECO:0007669"/>
    <property type="project" value="UniProtKB-KW"/>
</dbReference>
<keyword evidence="6" id="KW-0631">Potassium channel</keyword>
<evidence type="ECO:0000256" key="12">
    <source>
        <dbReference type="ARBA" id="ARBA00034430"/>
    </source>
</evidence>
<organism evidence="14 15">
    <name type="scientific">Vagococcus acidifermentans</name>
    <dbReference type="NCBI Taxonomy" id="564710"/>
    <lineage>
        <taxon>Bacteria</taxon>
        <taxon>Bacillati</taxon>
        <taxon>Bacillota</taxon>
        <taxon>Bacilli</taxon>
        <taxon>Lactobacillales</taxon>
        <taxon>Enterococcaceae</taxon>
        <taxon>Vagococcus</taxon>
    </lineage>
</organism>
<keyword evidence="3" id="KW-0813">Transport</keyword>
<dbReference type="GO" id="GO:0015252">
    <property type="term" value="F:proton channel activity"/>
    <property type="evidence" value="ECO:0007669"/>
    <property type="project" value="InterPro"/>
</dbReference>
<dbReference type="PANTHER" id="PTHR31462:SF5">
    <property type="entry name" value="ENDOSOMAL_LYSOSOMAL PROTON CHANNEL TMEM175"/>
    <property type="match status" value="1"/>
</dbReference>
<dbReference type="Proteomes" id="UP000286773">
    <property type="component" value="Unassembled WGS sequence"/>
</dbReference>
<proteinExistence type="inferred from homology"/>
<feature type="transmembrane region" description="Helical" evidence="13">
    <location>
        <begin position="43"/>
        <end position="59"/>
    </location>
</feature>